<dbReference type="HOGENOM" id="CLU_3291835_0_0_0"/>
<accession>J9ZAB6</accession>
<protein>
    <submittedName>
        <fullName evidence="2">Uncharacterized protein</fullName>
    </submittedName>
</protein>
<reference evidence="2 3" key="1">
    <citation type="journal article" date="2011" name="J. Microbiol.">
        <title>Complete genome of Leptospirillum ferriphilum ML-04 provides insight into its physiology and environmental adaptation.</title>
        <authorList>
            <person name="Mi S."/>
            <person name="Song J."/>
            <person name="Lin J."/>
            <person name="Che Y."/>
            <person name="Zheng H."/>
            <person name="Lin J."/>
        </authorList>
    </citation>
    <scope>NUCLEOTIDE SEQUENCE [LARGE SCALE GENOMIC DNA]</scope>
    <source>
        <strain evidence="2 3">ML-04</strain>
    </source>
</reference>
<feature type="region of interest" description="Disordered" evidence="1">
    <location>
        <begin position="1"/>
        <end position="40"/>
    </location>
</feature>
<proteinExistence type="predicted"/>
<dbReference type="PATRIC" id="fig|1048260.3.peg.467"/>
<dbReference type="AlphaFoldDB" id="J9ZAB6"/>
<organism evidence="2 3">
    <name type="scientific">Leptospirillum ferriphilum (strain ML-04)</name>
    <dbReference type="NCBI Taxonomy" id="1048260"/>
    <lineage>
        <taxon>Bacteria</taxon>
        <taxon>Pseudomonadati</taxon>
        <taxon>Nitrospirota</taxon>
        <taxon>Nitrospiria</taxon>
        <taxon>Nitrospirales</taxon>
        <taxon>Nitrospiraceae</taxon>
        <taxon>Leptospirillum</taxon>
    </lineage>
</organism>
<dbReference type="Proteomes" id="UP000006177">
    <property type="component" value="Chromosome"/>
</dbReference>
<evidence type="ECO:0000313" key="2">
    <source>
        <dbReference type="EMBL" id="AFS52672.1"/>
    </source>
</evidence>
<dbReference type="EMBL" id="CP002919">
    <property type="protein sequence ID" value="AFS52672.1"/>
    <property type="molecule type" value="Genomic_DNA"/>
</dbReference>
<evidence type="ECO:0000313" key="3">
    <source>
        <dbReference type="Proteomes" id="UP000006177"/>
    </source>
</evidence>
<dbReference type="KEGG" id="lfi:LFML04_0433"/>
<gene>
    <name evidence="2" type="ordered locus">LFML04_0433</name>
</gene>
<evidence type="ECO:0000256" key="1">
    <source>
        <dbReference type="SAM" id="MobiDB-lite"/>
    </source>
</evidence>
<name>J9ZAB6_LEPFM</name>
<sequence length="40" mass="4654">MKRRNGPSGKDPKGPFQKLRVNRISRITPDRRTRTPSVSY</sequence>